<feature type="transmembrane region" description="Helical" evidence="8">
    <location>
        <begin position="97"/>
        <end position="114"/>
    </location>
</feature>
<dbReference type="EMBL" id="CAFABA010000123">
    <property type="protein sequence ID" value="CAB4835357.1"/>
    <property type="molecule type" value="Genomic_DNA"/>
</dbReference>
<organism evidence="9">
    <name type="scientific">freshwater metagenome</name>
    <dbReference type="NCBI Taxonomy" id="449393"/>
    <lineage>
        <taxon>unclassified sequences</taxon>
        <taxon>metagenomes</taxon>
        <taxon>ecological metagenomes</taxon>
    </lineage>
</organism>
<feature type="transmembrane region" description="Helical" evidence="8">
    <location>
        <begin position="187"/>
        <end position="207"/>
    </location>
</feature>
<evidence type="ECO:0000256" key="2">
    <source>
        <dbReference type="ARBA" id="ARBA00007935"/>
    </source>
</evidence>
<dbReference type="EMBL" id="CAEZYR010000080">
    <property type="protein sequence ID" value="CAB4755125.1"/>
    <property type="molecule type" value="Genomic_DNA"/>
</dbReference>
<feature type="transmembrane region" description="Helical" evidence="8">
    <location>
        <begin position="275"/>
        <end position="302"/>
    </location>
</feature>
<dbReference type="PANTHER" id="PTHR30472">
    <property type="entry name" value="FERRIC ENTEROBACTIN TRANSPORT SYSTEM PERMEASE PROTEIN"/>
    <property type="match status" value="1"/>
</dbReference>
<protein>
    <submittedName>
        <fullName evidence="9">Unannotated protein</fullName>
    </submittedName>
</protein>
<proteinExistence type="inferred from homology"/>
<dbReference type="Pfam" id="PF01032">
    <property type="entry name" value="FecCD"/>
    <property type="match status" value="1"/>
</dbReference>
<comment type="similarity">
    <text evidence="2">Belongs to the binding-protein-dependent transport system permease family. FecCD subfamily.</text>
</comment>
<keyword evidence="4" id="KW-1003">Cell membrane</keyword>
<feature type="transmembrane region" description="Helical" evidence="8">
    <location>
        <begin position="154"/>
        <end position="175"/>
    </location>
</feature>
<feature type="transmembrane region" description="Helical" evidence="8">
    <location>
        <begin position="227"/>
        <end position="248"/>
    </location>
</feature>
<evidence type="ECO:0000313" key="10">
    <source>
        <dbReference type="EMBL" id="CAB4835357.1"/>
    </source>
</evidence>
<sequence length="370" mass="38277">MHRGATDPSTRTDIATSAVDLFDVDDLAPSALRRSWLVAAVLLVIGASLLGLMIGPVTIAPHRVLLELLDHLPGVRVHSGLDPLEANIVWQVRAPRVVLGLLVGAMLAIAGGSYQGAFRNSLADPYLLGAAAGGGLGATIAIIGGVQATSNNSALLPVAAFVGALLAVALTYGVGAAYGGDRGPASLILAGVAVASFLTAVQTYLQQRNADTIREVYSWILGQLGGATWHDVIILLPYVTITSAVLLATRRTLDVLSVGDTEATTLGLNPRRVRIIVVIAASLGTAAAVAVSGLIGFVGIIVPHTVRLLTNHSYRVVLPLALLGGGAFLVLTDLLARTLMQPSEIPIGVVTAFLGAPFFLVVLRLSRADR</sequence>
<evidence type="ECO:0000256" key="1">
    <source>
        <dbReference type="ARBA" id="ARBA00004651"/>
    </source>
</evidence>
<evidence type="ECO:0000256" key="5">
    <source>
        <dbReference type="ARBA" id="ARBA00022692"/>
    </source>
</evidence>
<feature type="transmembrane region" description="Helical" evidence="8">
    <location>
        <begin position="347"/>
        <end position="366"/>
    </location>
</feature>
<feature type="transmembrane region" description="Helical" evidence="8">
    <location>
        <begin position="314"/>
        <end position="335"/>
    </location>
</feature>
<dbReference type="SUPFAM" id="SSF81345">
    <property type="entry name" value="ABC transporter involved in vitamin B12 uptake, BtuC"/>
    <property type="match status" value="1"/>
</dbReference>
<evidence type="ECO:0000256" key="3">
    <source>
        <dbReference type="ARBA" id="ARBA00022448"/>
    </source>
</evidence>
<keyword evidence="6 8" id="KW-1133">Transmembrane helix</keyword>
<evidence type="ECO:0000313" key="9">
    <source>
        <dbReference type="EMBL" id="CAB4755125.1"/>
    </source>
</evidence>
<accession>A0A6J6U6Z2</accession>
<dbReference type="PANTHER" id="PTHR30472:SF25">
    <property type="entry name" value="ABC TRANSPORTER PERMEASE PROTEIN MJ0876-RELATED"/>
    <property type="match status" value="1"/>
</dbReference>
<dbReference type="InterPro" id="IPR000522">
    <property type="entry name" value="ABC_transptr_permease_BtuC"/>
</dbReference>
<dbReference type="CDD" id="cd06550">
    <property type="entry name" value="TM_ABC_iron-siderophores_like"/>
    <property type="match status" value="1"/>
</dbReference>
<reference evidence="9" key="1">
    <citation type="submission" date="2020-05" db="EMBL/GenBank/DDBJ databases">
        <authorList>
            <person name="Chiriac C."/>
            <person name="Salcher M."/>
            <person name="Ghai R."/>
            <person name="Kavagutti S V."/>
        </authorList>
    </citation>
    <scope>NUCLEOTIDE SEQUENCE</scope>
</reference>
<dbReference type="GO" id="GO:0022857">
    <property type="term" value="F:transmembrane transporter activity"/>
    <property type="evidence" value="ECO:0007669"/>
    <property type="project" value="InterPro"/>
</dbReference>
<keyword evidence="3" id="KW-0813">Transport</keyword>
<dbReference type="Gene3D" id="1.10.3470.10">
    <property type="entry name" value="ABC transporter involved in vitamin B12 uptake, BtuC"/>
    <property type="match status" value="1"/>
</dbReference>
<keyword evidence="5 8" id="KW-0812">Transmembrane</keyword>
<evidence type="ECO:0000256" key="8">
    <source>
        <dbReference type="SAM" id="Phobius"/>
    </source>
</evidence>
<evidence type="ECO:0000256" key="4">
    <source>
        <dbReference type="ARBA" id="ARBA00022475"/>
    </source>
</evidence>
<evidence type="ECO:0000256" key="7">
    <source>
        <dbReference type="ARBA" id="ARBA00023136"/>
    </source>
</evidence>
<dbReference type="AlphaFoldDB" id="A0A6J6U6Z2"/>
<dbReference type="GO" id="GO:0005886">
    <property type="term" value="C:plasma membrane"/>
    <property type="evidence" value="ECO:0007669"/>
    <property type="project" value="UniProtKB-SubCell"/>
</dbReference>
<dbReference type="InterPro" id="IPR037294">
    <property type="entry name" value="ABC_BtuC-like"/>
</dbReference>
<evidence type="ECO:0000256" key="6">
    <source>
        <dbReference type="ARBA" id="ARBA00022989"/>
    </source>
</evidence>
<name>A0A6J6U6Z2_9ZZZZ</name>
<feature type="transmembrane region" description="Helical" evidence="8">
    <location>
        <begin position="126"/>
        <end position="148"/>
    </location>
</feature>
<gene>
    <name evidence="9" type="ORF">UFOPK2754_02045</name>
    <name evidence="10" type="ORF">UFOPK3139_02425</name>
</gene>
<comment type="subcellular location">
    <subcellularLocation>
        <location evidence="1">Cell membrane</location>
        <topology evidence="1">Multi-pass membrane protein</topology>
    </subcellularLocation>
</comment>
<keyword evidence="7 8" id="KW-0472">Membrane</keyword>
<dbReference type="GO" id="GO:0033214">
    <property type="term" value="P:siderophore-iron import into cell"/>
    <property type="evidence" value="ECO:0007669"/>
    <property type="project" value="TreeGrafter"/>
</dbReference>
<feature type="transmembrane region" description="Helical" evidence="8">
    <location>
        <begin position="36"/>
        <end position="59"/>
    </location>
</feature>
<dbReference type="FunFam" id="1.10.3470.10:FF:000001">
    <property type="entry name" value="Vitamin B12 ABC transporter permease BtuC"/>
    <property type="match status" value="1"/>
</dbReference>